<evidence type="ECO:0000256" key="3">
    <source>
        <dbReference type="ARBA" id="ARBA00022554"/>
    </source>
</evidence>
<evidence type="ECO:0000256" key="2">
    <source>
        <dbReference type="ARBA" id="ARBA00009191"/>
    </source>
</evidence>
<dbReference type="Pfam" id="PF20067">
    <property type="entry name" value="SSL_N"/>
    <property type="match status" value="1"/>
</dbReference>
<comment type="subcellular location">
    <subcellularLocation>
        <location evidence="1">Vacuole</location>
    </subcellularLocation>
</comment>
<evidence type="ECO:0000313" key="7">
    <source>
        <dbReference type="Proteomes" id="UP000004994"/>
    </source>
</evidence>
<dbReference type="InterPro" id="IPR018119">
    <property type="entry name" value="Strictosidine_synth_cons-reg"/>
</dbReference>
<dbReference type="STRING" id="4081.A0A3Q7FSK9"/>
<reference evidence="6" key="2">
    <citation type="submission" date="2019-01" db="UniProtKB">
        <authorList>
            <consortium name="EnsemblPlants"/>
        </authorList>
    </citation>
    <scope>IDENTIFICATION</scope>
    <source>
        <strain evidence="6">cv. Heinz 1706</strain>
    </source>
</reference>
<comment type="similarity">
    <text evidence="2">Belongs to the strictosidine synthase family.</text>
</comment>
<accession>A0A3Q7FSK9</accession>
<sequence>MEIVSITKTISLILQILIILNASPYLVHCAFSRLQLPSRISGPDSAAFDTKGDGPYTGVGDGRVFKYQGPNTGFTEFAITSPNRTKQICNGTNDPISQISCGRPYGLGFYSKTGDLYITDAYYGLLVVKPSGGLATPLVTSFEGRPFGFLDSLDIDQEMGIIYFVDAGAIFRTSQDSIELQLTVFCFLNGFVSSNRFLIALSGDTTGRLFKYDIATKQVTLLLSKLSGPAGVALSKDKSYLLVSEAIGKRITRFWLEGTKANSSDVFTNIDGNPDNIKRTVSGDFWVAVVSVRIKLLIIPTLNSTGQRINQLGEVVETRDFTAQYTSANGITEVQECNDKLYIGIAWCRFPAFSKLQLPLQTIGPEASAFDRKGGGPYTGIADGRIVKYQGPRVGFTDFAVTSPNRTKAKCDGKNGPELQQICGRPFGLGFYYRTGDLYITDAFYGLVVVGPSGGLVTRVPGFQGRNFAFLDALDIDQSKGVVYFVDSGAIFLTGNRTRIVESGDTSGRLFKYDIATKQVTLILSGLSGPVGVALSKDNSYVLVTEYIAQRIRRFWLKGAKANSSDVFANVDGIPDNIKRTVLGDFWVAISNTKQPTTFSLGQRINQFGKVVETCNFTAQYNSPNGITEVQEYKGKLYVGSLDQNFIGVFGV</sequence>
<dbReference type="EnsemblPlants" id="Solyc03g114540.2.1">
    <property type="protein sequence ID" value="Solyc03g114540.2.1"/>
    <property type="gene ID" value="Solyc03g114540.2"/>
</dbReference>
<dbReference type="PaxDb" id="4081-Solyc03g114540.1.1"/>
<evidence type="ECO:0000259" key="5">
    <source>
        <dbReference type="Pfam" id="PF03088"/>
    </source>
</evidence>
<dbReference type="OMA" id="PESWICS"/>
<organism evidence="6">
    <name type="scientific">Solanum lycopersicum</name>
    <name type="common">Tomato</name>
    <name type="synonym">Lycopersicon esculentum</name>
    <dbReference type="NCBI Taxonomy" id="4081"/>
    <lineage>
        <taxon>Eukaryota</taxon>
        <taxon>Viridiplantae</taxon>
        <taxon>Streptophyta</taxon>
        <taxon>Embryophyta</taxon>
        <taxon>Tracheophyta</taxon>
        <taxon>Spermatophyta</taxon>
        <taxon>Magnoliopsida</taxon>
        <taxon>eudicotyledons</taxon>
        <taxon>Gunneridae</taxon>
        <taxon>Pentapetalae</taxon>
        <taxon>asterids</taxon>
        <taxon>lamiids</taxon>
        <taxon>Solanales</taxon>
        <taxon>Solanaceae</taxon>
        <taxon>Solanoideae</taxon>
        <taxon>Solaneae</taxon>
        <taxon>Solanum</taxon>
        <taxon>Solanum subgen. Lycopersicon</taxon>
    </lineage>
</organism>
<dbReference type="AlphaFoldDB" id="A0A3Q7FSK9"/>
<evidence type="ECO:0000256" key="4">
    <source>
        <dbReference type="ARBA" id="ARBA00023180"/>
    </source>
</evidence>
<dbReference type="Proteomes" id="UP000004994">
    <property type="component" value="Chromosome 3"/>
</dbReference>
<dbReference type="InParanoid" id="A0A3Q7FSK9"/>
<dbReference type="Gramene" id="Solyc03g114540.2.1">
    <property type="protein sequence ID" value="Solyc03g114540.2.1"/>
    <property type="gene ID" value="Solyc03g114540.2"/>
</dbReference>
<feature type="domain" description="Strictosidine synthase conserved region" evidence="5">
    <location>
        <begin position="472"/>
        <end position="559"/>
    </location>
</feature>
<dbReference type="PANTHER" id="PTHR10426:SF138">
    <property type="entry name" value="STRICTOSIDINE SYNTHASE CONSERVED REGION DOMAIN-CONTAINING PROTEIN"/>
    <property type="match status" value="1"/>
</dbReference>
<protein>
    <recommendedName>
        <fullName evidence="5">Strictosidine synthase conserved region domain-containing protein</fullName>
    </recommendedName>
</protein>
<dbReference type="SUPFAM" id="SSF63829">
    <property type="entry name" value="Calcium-dependent phosphotriesterase"/>
    <property type="match status" value="2"/>
</dbReference>
<feature type="domain" description="Strictosidine synthase conserved region" evidence="5">
    <location>
        <begin position="197"/>
        <end position="258"/>
    </location>
</feature>
<dbReference type="PANTHER" id="PTHR10426">
    <property type="entry name" value="STRICTOSIDINE SYNTHASE-RELATED"/>
    <property type="match status" value="1"/>
</dbReference>
<dbReference type="Pfam" id="PF03088">
    <property type="entry name" value="Str_synth"/>
    <property type="match status" value="2"/>
</dbReference>
<keyword evidence="7" id="KW-1185">Reference proteome</keyword>
<evidence type="ECO:0000256" key="1">
    <source>
        <dbReference type="ARBA" id="ARBA00004116"/>
    </source>
</evidence>
<reference evidence="6" key="1">
    <citation type="journal article" date="2012" name="Nature">
        <title>The tomato genome sequence provides insights into fleshy fruit evolution.</title>
        <authorList>
            <consortium name="Tomato Genome Consortium"/>
        </authorList>
    </citation>
    <scope>NUCLEOTIDE SEQUENCE [LARGE SCALE GENOMIC DNA]</scope>
    <source>
        <strain evidence="6">cv. Heinz 1706</strain>
    </source>
</reference>
<name>A0A3Q7FSK9_SOLLC</name>
<proteinExistence type="inferred from homology"/>
<evidence type="ECO:0000313" key="6">
    <source>
        <dbReference type="EnsemblPlants" id="Solyc03g114540.2.1"/>
    </source>
</evidence>
<keyword evidence="3" id="KW-0926">Vacuole</keyword>
<dbReference type="InterPro" id="IPR011042">
    <property type="entry name" value="6-blade_b-propeller_TolB-like"/>
</dbReference>
<dbReference type="GO" id="GO:0005773">
    <property type="term" value="C:vacuole"/>
    <property type="evidence" value="ECO:0007669"/>
    <property type="project" value="UniProtKB-SubCell"/>
</dbReference>
<dbReference type="GO" id="GO:0016787">
    <property type="term" value="F:hydrolase activity"/>
    <property type="evidence" value="ECO:0000318"/>
    <property type="project" value="GO_Central"/>
</dbReference>
<keyword evidence="4" id="KW-0325">Glycoprotein</keyword>
<dbReference type="Gene3D" id="2.120.10.30">
    <property type="entry name" value="TolB, C-terminal domain"/>
    <property type="match status" value="2"/>
</dbReference>